<dbReference type="PATRIC" id="fig|1459.3.peg.1103"/>
<dbReference type="Pfam" id="PF03646">
    <property type="entry name" value="FlaG"/>
    <property type="match status" value="1"/>
</dbReference>
<accession>A0A0M0G9S8</accession>
<comment type="caution">
    <text evidence="1">The sequence shown here is derived from an EMBL/GenBank/DDBJ whole genome shotgun (WGS) entry which is preliminary data.</text>
</comment>
<proteinExistence type="predicted"/>
<keyword evidence="1" id="KW-0282">Flagellum</keyword>
<dbReference type="SUPFAM" id="SSF160214">
    <property type="entry name" value="FlaG-like"/>
    <property type="match status" value="1"/>
</dbReference>
<dbReference type="RefSeq" id="WP_053433652.1">
    <property type="nucleotide sequence ID" value="NZ_LGUF01000007.1"/>
</dbReference>
<dbReference type="InterPro" id="IPR005186">
    <property type="entry name" value="FlaG"/>
</dbReference>
<dbReference type="PANTHER" id="PTHR37166">
    <property type="entry name" value="PROTEIN FLAG"/>
    <property type="match status" value="1"/>
</dbReference>
<keyword evidence="1" id="KW-0966">Cell projection</keyword>
<evidence type="ECO:0000313" key="1">
    <source>
        <dbReference type="EMBL" id="KON86292.1"/>
    </source>
</evidence>
<organism evidence="1 2">
    <name type="scientific">Sporosarcina globispora</name>
    <name type="common">Bacillus globisporus</name>
    <dbReference type="NCBI Taxonomy" id="1459"/>
    <lineage>
        <taxon>Bacteria</taxon>
        <taxon>Bacillati</taxon>
        <taxon>Bacillota</taxon>
        <taxon>Bacilli</taxon>
        <taxon>Bacillales</taxon>
        <taxon>Caryophanaceae</taxon>
        <taxon>Sporosarcina</taxon>
    </lineage>
</organism>
<reference evidence="2" key="1">
    <citation type="submission" date="2015-07" db="EMBL/GenBank/DDBJ databases">
        <title>Fjat-10036 dsm4.</title>
        <authorList>
            <person name="Liu B."/>
            <person name="Wang J."/>
            <person name="Zhu Y."/>
            <person name="Liu G."/>
            <person name="Chen Q."/>
            <person name="Chen Z."/>
            <person name="Lan J."/>
            <person name="Che J."/>
            <person name="Ge C."/>
            <person name="Shi H."/>
            <person name="Pan Z."/>
            <person name="Liu X."/>
        </authorList>
    </citation>
    <scope>NUCLEOTIDE SEQUENCE [LARGE SCALE GENOMIC DNA]</scope>
    <source>
        <strain evidence="2">DSM 4</strain>
    </source>
</reference>
<evidence type="ECO:0000313" key="2">
    <source>
        <dbReference type="Proteomes" id="UP000037109"/>
    </source>
</evidence>
<dbReference type="Gene3D" id="3.30.160.170">
    <property type="entry name" value="FlaG-like"/>
    <property type="match status" value="1"/>
</dbReference>
<dbReference type="EMBL" id="LGUF01000007">
    <property type="protein sequence ID" value="KON86292.1"/>
    <property type="molecule type" value="Genomic_DNA"/>
</dbReference>
<dbReference type="OrthoDB" id="9799867at2"/>
<dbReference type="STRING" id="1459.AF332_05285"/>
<dbReference type="PANTHER" id="PTHR37166:SF1">
    <property type="entry name" value="PROTEIN FLAG"/>
    <property type="match status" value="1"/>
</dbReference>
<dbReference type="NCBIfam" id="NF005834">
    <property type="entry name" value="PRK07738.1"/>
    <property type="match status" value="1"/>
</dbReference>
<keyword evidence="2" id="KW-1185">Reference proteome</keyword>
<dbReference type="InterPro" id="IPR035924">
    <property type="entry name" value="FlaG-like_sf"/>
</dbReference>
<protein>
    <submittedName>
        <fullName evidence="1">Flagellar protein FlaG</fullName>
    </submittedName>
</protein>
<gene>
    <name evidence="1" type="ORF">AF332_05285</name>
</gene>
<sequence>MIDKLPSQKISLTTRTAQTNESTKVIQRNEITSNDGIPQEKGEQVKEKQVIEVIESMNKFLQASHTSLKFELHEELNEYYVTLVDDVTQEVVKEIPSKKLLDVYAAMTEFLGLMVDKKI</sequence>
<name>A0A0M0G9S8_SPOGL</name>
<dbReference type="AlphaFoldDB" id="A0A0M0G9S8"/>
<keyword evidence="1" id="KW-0969">Cilium</keyword>
<dbReference type="Proteomes" id="UP000037109">
    <property type="component" value="Unassembled WGS sequence"/>
</dbReference>